<sequence>MINKLVAVILLLLAFVLNSYPYDLNERALDGMDVHLSTEANALEGFAGLGQTTFLLFGQAAPWGHDLKGTNCYSQYMNELLYSYIPLLKTYINLLTIKFQSTFFSVILSSFK</sequence>
<organism evidence="1 2">
    <name type="scientific">Halalkalibacter kiskunsagensis</name>
    <dbReference type="NCBI Taxonomy" id="1548599"/>
    <lineage>
        <taxon>Bacteria</taxon>
        <taxon>Bacillati</taxon>
        <taxon>Bacillota</taxon>
        <taxon>Bacilli</taxon>
        <taxon>Bacillales</taxon>
        <taxon>Bacillaceae</taxon>
        <taxon>Halalkalibacter</taxon>
    </lineage>
</organism>
<comment type="caution">
    <text evidence="1">The sequence shown here is derived from an EMBL/GenBank/DDBJ whole genome shotgun (WGS) entry which is preliminary data.</text>
</comment>
<evidence type="ECO:0000313" key="2">
    <source>
        <dbReference type="Proteomes" id="UP001589838"/>
    </source>
</evidence>
<evidence type="ECO:0000313" key="1">
    <source>
        <dbReference type="EMBL" id="MFC0470898.1"/>
    </source>
</evidence>
<dbReference type="RefSeq" id="WP_335960760.1">
    <property type="nucleotide sequence ID" value="NZ_JAXBLX010000012.1"/>
</dbReference>
<gene>
    <name evidence="1" type="ORF">ACFFHM_10420</name>
</gene>
<reference evidence="1 2" key="1">
    <citation type="submission" date="2024-09" db="EMBL/GenBank/DDBJ databases">
        <authorList>
            <person name="Sun Q."/>
            <person name="Mori K."/>
        </authorList>
    </citation>
    <scope>NUCLEOTIDE SEQUENCE [LARGE SCALE GENOMIC DNA]</scope>
    <source>
        <strain evidence="1 2">NCAIM B.02610</strain>
    </source>
</reference>
<keyword evidence="2" id="KW-1185">Reference proteome</keyword>
<dbReference type="EMBL" id="JBHLUX010000027">
    <property type="protein sequence ID" value="MFC0470898.1"/>
    <property type="molecule type" value="Genomic_DNA"/>
</dbReference>
<name>A0ABV6KC59_9BACI</name>
<proteinExistence type="predicted"/>
<accession>A0ABV6KC59</accession>
<protein>
    <submittedName>
        <fullName evidence="1">Uncharacterized protein</fullName>
    </submittedName>
</protein>
<dbReference type="Proteomes" id="UP001589838">
    <property type="component" value="Unassembled WGS sequence"/>
</dbReference>